<dbReference type="AlphaFoldDB" id="A0AAP0S1G0"/>
<keyword evidence="5" id="KW-1185">Reference proteome</keyword>
<dbReference type="InterPro" id="IPR011990">
    <property type="entry name" value="TPR-like_helical_dom_sf"/>
</dbReference>
<dbReference type="Pfam" id="PF13812">
    <property type="entry name" value="PPR_3"/>
    <property type="match status" value="1"/>
</dbReference>
<proteinExistence type="inferred from homology"/>
<evidence type="ECO:0000256" key="1">
    <source>
        <dbReference type="ARBA" id="ARBA00007626"/>
    </source>
</evidence>
<evidence type="ECO:0000256" key="2">
    <source>
        <dbReference type="ARBA" id="ARBA00022737"/>
    </source>
</evidence>
<name>A0AAP0S1G0_LIQFO</name>
<dbReference type="Gene3D" id="1.25.40.10">
    <property type="entry name" value="Tetratricopeptide repeat domain"/>
    <property type="match status" value="2"/>
</dbReference>
<dbReference type="PROSITE" id="PS51375">
    <property type="entry name" value="PPR"/>
    <property type="match status" value="4"/>
</dbReference>
<evidence type="ECO:0000313" key="5">
    <source>
        <dbReference type="Proteomes" id="UP001415857"/>
    </source>
</evidence>
<evidence type="ECO:0008006" key="6">
    <source>
        <dbReference type="Google" id="ProtNLM"/>
    </source>
</evidence>
<reference evidence="4 5" key="1">
    <citation type="journal article" date="2024" name="Plant J.">
        <title>Genome sequences and population genomics reveal climatic adaptation and genomic divergence between two closely related sweetgum species.</title>
        <authorList>
            <person name="Xu W.Q."/>
            <person name="Ren C.Q."/>
            <person name="Zhang X.Y."/>
            <person name="Comes H.P."/>
            <person name="Liu X.H."/>
            <person name="Li Y.G."/>
            <person name="Kettle C.J."/>
            <person name="Jalonen R."/>
            <person name="Gaisberger H."/>
            <person name="Ma Y.Z."/>
            <person name="Qiu Y.X."/>
        </authorList>
    </citation>
    <scope>NUCLEOTIDE SEQUENCE [LARGE SCALE GENOMIC DNA]</scope>
    <source>
        <strain evidence="4">Hangzhou</strain>
    </source>
</reference>
<feature type="repeat" description="PPR" evidence="3">
    <location>
        <begin position="263"/>
        <end position="297"/>
    </location>
</feature>
<evidence type="ECO:0000256" key="3">
    <source>
        <dbReference type="PROSITE-ProRule" id="PRU00708"/>
    </source>
</evidence>
<dbReference type="Proteomes" id="UP001415857">
    <property type="component" value="Unassembled WGS sequence"/>
</dbReference>
<evidence type="ECO:0000313" key="4">
    <source>
        <dbReference type="EMBL" id="KAK9285199.1"/>
    </source>
</evidence>
<dbReference type="PANTHER" id="PTHR47938:SF35">
    <property type="entry name" value="PENTATRICOPEPTIDE REPEAT-CONTAINING PROTEIN 4, MITOCHONDRIAL-RELATED"/>
    <property type="match status" value="1"/>
</dbReference>
<dbReference type="NCBIfam" id="TIGR00756">
    <property type="entry name" value="PPR"/>
    <property type="match status" value="4"/>
</dbReference>
<sequence length="413" mass="46949">MLAPSRCLRESLRCKGEMSALLLLRKFNPKSASNRTEQFFSSLICRLSIRESLPRGSRYFPHTNSITSIPIGVSWVWPLFSILSKSIGTFQLVSTQASPDEEEVTDEAFNQILSAIENDPISCREICSIYIDKLCKVGNLSTATRLLQSLRCKHIFLSPSAYNLLLAAAGEGNDIDLLSQTFKDLLTSRQSLSSTSYLNLAKAFLKENDCVLLLKFVREISELTFPRSAIVVNRIIYAFAKCMQIDKALLIFDHMKSLKCKPDLITYNTVLEILGRAGRVDEMLHEFASMKEANMVPDIISYNTLINSLRKVGRLDLCLVFFREMGESGLEPDLRTYTALIESFGRLGNIEESLRLFSEMKQRRIRPSIYIYRSLINNLKKMGKLDLAMTFSEEMNSCLSDLVGPKDFKRKYR</sequence>
<dbReference type="PANTHER" id="PTHR47938">
    <property type="entry name" value="RESPIRATORY COMPLEX I CHAPERONE (CIA84), PUTATIVE (AFU_ORTHOLOGUE AFUA_2G06020)-RELATED"/>
    <property type="match status" value="1"/>
</dbReference>
<dbReference type="EMBL" id="JBBPBK010000005">
    <property type="protein sequence ID" value="KAK9285199.1"/>
    <property type="molecule type" value="Genomic_DNA"/>
</dbReference>
<organism evidence="4 5">
    <name type="scientific">Liquidambar formosana</name>
    <name type="common">Formosan gum</name>
    <dbReference type="NCBI Taxonomy" id="63359"/>
    <lineage>
        <taxon>Eukaryota</taxon>
        <taxon>Viridiplantae</taxon>
        <taxon>Streptophyta</taxon>
        <taxon>Embryophyta</taxon>
        <taxon>Tracheophyta</taxon>
        <taxon>Spermatophyta</taxon>
        <taxon>Magnoliopsida</taxon>
        <taxon>eudicotyledons</taxon>
        <taxon>Gunneridae</taxon>
        <taxon>Pentapetalae</taxon>
        <taxon>Saxifragales</taxon>
        <taxon>Altingiaceae</taxon>
        <taxon>Liquidambar</taxon>
    </lineage>
</organism>
<accession>A0AAP0S1G0</accession>
<dbReference type="Pfam" id="PF13041">
    <property type="entry name" value="PPR_2"/>
    <property type="match status" value="2"/>
</dbReference>
<protein>
    <recommendedName>
        <fullName evidence="6">Pentatricopeptide repeat-containing protein</fullName>
    </recommendedName>
</protein>
<gene>
    <name evidence="4" type="ORF">L1049_024387</name>
</gene>
<feature type="repeat" description="PPR" evidence="3">
    <location>
        <begin position="298"/>
        <end position="332"/>
    </location>
</feature>
<comment type="caution">
    <text evidence="4">The sequence shown here is derived from an EMBL/GenBank/DDBJ whole genome shotgun (WGS) entry which is preliminary data.</text>
</comment>
<dbReference type="InterPro" id="IPR002885">
    <property type="entry name" value="PPR_rpt"/>
</dbReference>
<feature type="repeat" description="PPR" evidence="3">
    <location>
        <begin position="333"/>
        <end position="367"/>
    </location>
</feature>
<comment type="similarity">
    <text evidence="1">Belongs to the PPR family. P subfamily.</text>
</comment>
<dbReference type="GO" id="GO:0003729">
    <property type="term" value="F:mRNA binding"/>
    <property type="evidence" value="ECO:0007669"/>
    <property type="project" value="TreeGrafter"/>
</dbReference>
<feature type="repeat" description="PPR" evidence="3">
    <location>
        <begin position="228"/>
        <end position="262"/>
    </location>
</feature>
<keyword evidence="2" id="KW-0677">Repeat</keyword>